<keyword evidence="3" id="KW-0547">Nucleotide-binding</keyword>
<dbReference type="InterPro" id="IPR003593">
    <property type="entry name" value="AAA+_ATPase"/>
</dbReference>
<dbReference type="GO" id="GO:0016887">
    <property type="term" value="F:ATP hydrolysis activity"/>
    <property type="evidence" value="ECO:0007669"/>
    <property type="project" value="InterPro"/>
</dbReference>
<keyword evidence="4 9" id="KW-0067">ATP-binding</keyword>
<evidence type="ECO:0000313" key="10">
    <source>
        <dbReference type="Proteomes" id="UP000033491"/>
    </source>
</evidence>
<keyword evidence="7" id="KW-0472">Membrane</keyword>
<dbReference type="Gene3D" id="3.40.50.300">
    <property type="entry name" value="P-loop containing nucleotide triphosphate hydrolases"/>
    <property type="match status" value="1"/>
</dbReference>
<keyword evidence="1" id="KW-0813">Transport</keyword>
<protein>
    <submittedName>
        <fullName evidence="9">Phosphonate ABC transporter ATP-binding protein</fullName>
    </submittedName>
</protein>
<dbReference type="InterPro" id="IPR017871">
    <property type="entry name" value="ABC_transporter-like_CS"/>
</dbReference>
<sequence length="258" mass="28920">MQATATQTNPIISFKHVNKIYDNGTVGLKDINFDIPRGQFLVVVGLSGAGKSTLLRTINRMHEITSGEVLVDNESVSDYKGKALRHLRRQIGMIFQNFNLVKRATVEKNVLSGLVGYYPTWRCVLGLFTPHDRKRAFQALDRVSLTKKLFSRADELSGGQQQRVAIARALMQDPKIMLADEPIASLDPRTTRAVMDTLKRLNREDGITVIVNLHSVELAREYADRIVGLRSGELVYDEPIDQVTEAGLNQIYQTKPEA</sequence>
<evidence type="ECO:0000256" key="5">
    <source>
        <dbReference type="ARBA" id="ARBA00022885"/>
    </source>
</evidence>
<dbReference type="InterPro" id="IPR050086">
    <property type="entry name" value="MetN_ABC_transporter-like"/>
</dbReference>
<evidence type="ECO:0000256" key="3">
    <source>
        <dbReference type="ARBA" id="ARBA00022741"/>
    </source>
</evidence>
<dbReference type="Proteomes" id="UP000033491">
    <property type="component" value="Unassembled WGS sequence"/>
</dbReference>
<dbReference type="STRING" id="216463.VC81_06890"/>
<proteinExistence type="predicted"/>
<dbReference type="PANTHER" id="PTHR43166">
    <property type="entry name" value="AMINO ACID IMPORT ATP-BINDING PROTEIN"/>
    <property type="match status" value="1"/>
</dbReference>
<dbReference type="SUPFAM" id="SSF52540">
    <property type="entry name" value="P-loop containing nucleoside triphosphate hydrolases"/>
    <property type="match status" value="1"/>
</dbReference>
<dbReference type="GO" id="GO:0005524">
    <property type="term" value="F:ATP binding"/>
    <property type="evidence" value="ECO:0007669"/>
    <property type="project" value="UniProtKB-KW"/>
</dbReference>
<dbReference type="RefSeq" id="WP_045807342.1">
    <property type="nucleotide sequence ID" value="NZ_JZCR01000015.1"/>
</dbReference>
<keyword evidence="5" id="KW-0918">Phosphonate transport</keyword>
<evidence type="ECO:0000256" key="2">
    <source>
        <dbReference type="ARBA" id="ARBA00022475"/>
    </source>
</evidence>
<evidence type="ECO:0000256" key="4">
    <source>
        <dbReference type="ARBA" id="ARBA00022840"/>
    </source>
</evidence>
<dbReference type="PANTHER" id="PTHR43166:SF6">
    <property type="entry name" value="PHOSPHONATES IMPORT ATP-BINDING PROTEIN PHNC"/>
    <property type="match status" value="1"/>
</dbReference>
<dbReference type="InterPro" id="IPR012693">
    <property type="entry name" value="ABC_transpr_PhnC"/>
</dbReference>
<evidence type="ECO:0000256" key="6">
    <source>
        <dbReference type="ARBA" id="ARBA00022967"/>
    </source>
</evidence>
<keyword evidence="6" id="KW-1278">Translocase</keyword>
<dbReference type="OrthoDB" id="9802264at2"/>
<dbReference type="AlphaFoldDB" id="A0A0F3RS31"/>
<dbReference type="GO" id="GO:0016020">
    <property type="term" value="C:membrane"/>
    <property type="evidence" value="ECO:0007669"/>
    <property type="project" value="InterPro"/>
</dbReference>
<gene>
    <name evidence="9" type="ORF">VC81_06890</name>
</gene>
<organism evidence="9 10">
    <name type="scientific">Levilactobacillus spicheri</name>
    <dbReference type="NCBI Taxonomy" id="216463"/>
    <lineage>
        <taxon>Bacteria</taxon>
        <taxon>Bacillati</taxon>
        <taxon>Bacillota</taxon>
        <taxon>Bacilli</taxon>
        <taxon>Lactobacillales</taxon>
        <taxon>Lactobacillaceae</taxon>
        <taxon>Levilactobacillus</taxon>
    </lineage>
</organism>
<evidence type="ECO:0000259" key="8">
    <source>
        <dbReference type="PROSITE" id="PS50893"/>
    </source>
</evidence>
<dbReference type="PROSITE" id="PS00211">
    <property type="entry name" value="ABC_TRANSPORTER_1"/>
    <property type="match status" value="1"/>
</dbReference>
<reference evidence="9 10" key="1">
    <citation type="submission" date="2015-03" db="EMBL/GenBank/DDBJ databases">
        <authorList>
            <person name="Zheng J."/>
            <person name="Ganezle M."/>
        </authorList>
    </citation>
    <scope>NUCLEOTIDE SEQUENCE [LARGE SCALE GENOMIC DNA]</scope>
    <source>
        <strain evidence="9 10">LP38</strain>
    </source>
</reference>
<dbReference type="GO" id="GO:0015416">
    <property type="term" value="F:ABC-type phosphonate transporter activity"/>
    <property type="evidence" value="ECO:0007669"/>
    <property type="project" value="InterPro"/>
</dbReference>
<dbReference type="Pfam" id="PF00005">
    <property type="entry name" value="ABC_tran"/>
    <property type="match status" value="1"/>
</dbReference>
<dbReference type="PATRIC" id="fig|216463.3.peg.483"/>
<feature type="domain" description="ABC transporter" evidence="8">
    <location>
        <begin position="12"/>
        <end position="256"/>
    </location>
</feature>
<evidence type="ECO:0000313" key="9">
    <source>
        <dbReference type="EMBL" id="KJW12803.1"/>
    </source>
</evidence>
<comment type="caution">
    <text evidence="9">The sequence shown here is derived from an EMBL/GenBank/DDBJ whole genome shotgun (WGS) entry which is preliminary data.</text>
</comment>
<name>A0A0F3RS31_9LACO</name>
<evidence type="ECO:0000256" key="1">
    <source>
        <dbReference type="ARBA" id="ARBA00022448"/>
    </source>
</evidence>
<evidence type="ECO:0000256" key="7">
    <source>
        <dbReference type="ARBA" id="ARBA00023136"/>
    </source>
</evidence>
<keyword evidence="2" id="KW-1003">Cell membrane</keyword>
<dbReference type="PROSITE" id="PS50893">
    <property type="entry name" value="ABC_TRANSPORTER_2"/>
    <property type="match status" value="1"/>
</dbReference>
<dbReference type="InterPro" id="IPR003439">
    <property type="entry name" value="ABC_transporter-like_ATP-bd"/>
</dbReference>
<dbReference type="EMBL" id="JZCR01000015">
    <property type="protein sequence ID" value="KJW12803.1"/>
    <property type="molecule type" value="Genomic_DNA"/>
</dbReference>
<dbReference type="NCBIfam" id="TIGR02315">
    <property type="entry name" value="ABC_phnC"/>
    <property type="match status" value="1"/>
</dbReference>
<dbReference type="InterPro" id="IPR027417">
    <property type="entry name" value="P-loop_NTPase"/>
</dbReference>
<dbReference type="SMART" id="SM00382">
    <property type="entry name" value="AAA"/>
    <property type="match status" value="1"/>
</dbReference>
<dbReference type="CDD" id="cd03256">
    <property type="entry name" value="ABC_PhnC_transporter"/>
    <property type="match status" value="1"/>
</dbReference>
<accession>A0A0F3RS31</accession>